<dbReference type="PANTHER" id="PTHR40277">
    <property type="entry name" value="BLL5419 PROTEIN"/>
    <property type="match status" value="1"/>
</dbReference>
<dbReference type="InterPro" id="IPR022791">
    <property type="entry name" value="L-PG_synthase/AglD"/>
</dbReference>
<evidence type="ECO:0000256" key="5">
    <source>
        <dbReference type="ARBA" id="ARBA00023136"/>
    </source>
</evidence>
<dbReference type="EMBL" id="JAPFQI010000006">
    <property type="protein sequence ID" value="MCW8085973.1"/>
    <property type="molecule type" value="Genomic_DNA"/>
</dbReference>
<feature type="transmembrane region" description="Helical" evidence="6">
    <location>
        <begin position="214"/>
        <end position="234"/>
    </location>
</feature>
<organism evidence="7 8">
    <name type="scientific">Sabulicella glaciei</name>
    <dbReference type="NCBI Taxonomy" id="2984948"/>
    <lineage>
        <taxon>Bacteria</taxon>
        <taxon>Pseudomonadati</taxon>
        <taxon>Pseudomonadota</taxon>
        <taxon>Alphaproteobacteria</taxon>
        <taxon>Acetobacterales</taxon>
        <taxon>Acetobacteraceae</taxon>
        <taxon>Sabulicella</taxon>
    </lineage>
</organism>
<dbReference type="NCBIfam" id="TIGR03476">
    <property type="entry name" value="HpnL"/>
    <property type="match status" value="1"/>
</dbReference>
<feature type="transmembrane region" description="Helical" evidence="6">
    <location>
        <begin position="274"/>
        <end position="294"/>
    </location>
</feature>
<name>A0ABT3NVR9_9PROT</name>
<evidence type="ECO:0000256" key="1">
    <source>
        <dbReference type="ARBA" id="ARBA00004651"/>
    </source>
</evidence>
<evidence type="ECO:0000313" key="8">
    <source>
        <dbReference type="Proteomes" id="UP001526430"/>
    </source>
</evidence>
<comment type="subcellular location">
    <subcellularLocation>
        <location evidence="1">Cell membrane</location>
        <topology evidence="1">Multi-pass membrane protein</topology>
    </subcellularLocation>
</comment>
<dbReference type="PANTHER" id="PTHR40277:SF1">
    <property type="entry name" value="BLL5419 PROTEIN"/>
    <property type="match status" value="1"/>
</dbReference>
<protein>
    <submittedName>
        <fullName evidence="7">Lysylphosphatidylglycerol synthase domain-containing protein</fullName>
    </submittedName>
</protein>
<feature type="transmembrane region" description="Helical" evidence="6">
    <location>
        <begin position="114"/>
        <end position="139"/>
    </location>
</feature>
<comment type="caution">
    <text evidence="7">The sequence shown here is derived from an EMBL/GenBank/DDBJ whole genome shotgun (WGS) entry which is preliminary data.</text>
</comment>
<sequence length="319" mass="32729">MRLGIAAFTLAGFALAAWLVARNDAALVWAAFAAVGVLGLALCTLIRAAILWLCALGWGRLLGGAVAAGPIFAIRFIREAVNVLLPVATVGGEILGARLLTFRGVPAGMAGASTLADLLIQAVGQAIFALTGLVLLVSLAGHSPVTAAASWGLAVAALALLGFFLAQRLGGVGLVERGIAALARRAAGRDGGAEGIGLQEGLTRIWADRPALRASFALHLLAWFLGTLEIWLAARFMGLDLSLAEALVIESLAQALRGAAFPVPGGVGVQEGGFVILGAFFGVAPEAALALSFVKRVPDIALGLPGLALWHRWEMRRAG</sequence>
<reference evidence="7 8" key="1">
    <citation type="submission" date="2022-10" db="EMBL/GenBank/DDBJ databases">
        <title>Roseococcus glaciei nov., sp. nov., isolated from glacier.</title>
        <authorList>
            <person name="Liu Q."/>
            <person name="Xin Y.-H."/>
        </authorList>
    </citation>
    <scope>NUCLEOTIDE SEQUENCE [LARGE SCALE GENOMIC DNA]</scope>
    <source>
        <strain evidence="7 8">MDT2-1-1</strain>
    </source>
</reference>
<evidence type="ECO:0000256" key="6">
    <source>
        <dbReference type="SAM" id="Phobius"/>
    </source>
</evidence>
<feature type="transmembrane region" description="Helical" evidence="6">
    <location>
        <begin position="58"/>
        <end position="77"/>
    </location>
</feature>
<keyword evidence="5 6" id="KW-0472">Membrane</keyword>
<keyword evidence="4 6" id="KW-1133">Transmembrane helix</keyword>
<feature type="transmembrane region" description="Helical" evidence="6">
    <location>
        <begin position="145"/>
        <end position="166"/>
    </location>
</feature>
<dbReference type="Pfam" id="PF03706">
    <property type="entry name" value="LPG_synthase_TM"/>
    <property type="match status" value="1"/>
</dbReference>
<dbReference type="RefSeq" id="WP_301589936.1">
    <property type="nucleotide sequence ID" value="NZ_JAPFQI010000006.1"/>
</dbReference>
<gene>
    <name evidence="7" type="ORF">OF850_10075</name>
</gene>
<keyword evidence="3 6" id="KW-0812">Transmembrane</keyword>
<evidence type="ECO:0000313" key="7">
    <source>
        <dbReference type="EMBL" id="MCW8085973.1"/>
    </source>
</evidence>
<proteinExistence type="predicted"/>
<keyword evidence="2" id="KW-1003">Cell membrane</keyword>
<evidence type="ECO:0000256" key="4">
    <source>
        <dbReference type="ARBA" id="ARBA00022989"/>
    </source>
</evidence>
<feature type="transmembrane region" description="Helical" evidence="6">
    <location>
        <begin position="26"/>
        <end position="46"/>
    </location>
</feature>
<accession>A0ABT3NVR9</accession>
<dbReference type="Proteomes" id="UP001526430">
    <property type="component" value="Unassembled WGS sequence"/>
</dbReference>
<evidence type="ECO:0000256" key="3">
    <source>
        <dbReference type="ARBA" id="ARBA00022692"/>
    </source>
</evidence>
<evidence type="ECO:0000256" key="2">
    <source>
        <dbReference type="ARBA" id="ARBA00022475"/>
    </source>
</evidence>
<keyword evidence="8" id="KW-1185">Reference proteome</keyword>